<dbReference type="Proteomes" id="UP000295680">
    <property type="component" value="Unassembled WGS sequence"/>
</dbReference>
<organism evidence="9 10">
    <name type="scientific">Actinocrispum wychmicini</name>
    <dbReference type="NCBI Taxonomy" id="1213861"/>
    <lineage>
        <taxon>Bacteria</taxon>
        <taxon>Bacillati</taxon>
        <taxon>Actinomycetota</taxon>
        <taxon>Actinomycetes</taxon>
        <taxon>Pseudonocardiales</taxon>
        <taxon>Pseudonocardiaceae</taxon>
        <taxon>Actinocrispum</taxon>
    </lineage>
</organism>
<dbReference type="OrthoDB" id="5290182at2"/>
<dbReference type="InterPro" id="IPR050196">
    <property type="entry name" value="Cytochrome_P450_Monoox"/>
</dbReference>
<dbReference type="GO" id="GO:0004497">
    <property type="term" value="F:monooxygenase activity"/>
    <property type="evidence" value="ECO:0007669"/>
    <property type="project" value="UniProtKB-KW"/>
</dbReference>
<keyword evidence="10" id="KW-1185">Reference proteome</keyword>
<dbReference type="GO" id="GO:0005506">
    <property type="term" value="F:iron ion binding"/>
    <property type="evidence" value="ECO:0007669"/>
    <property type="project" value="InterPro"/>
</dbReference>
<dbReference type="SUPFAM" id="SSF48264">
    <property type="entry name" value="Cytochrome P450"/>
    <property type="match status" value="1"/>
</dbReference>
<keyword evidence="5 7" id="KW-0408">Iron</keyword>
<dbReference type="InterPro" id="IPR036396">
    <property type="entry name" value="Cyt_P450_sf"/>
</dbReference>
<dbReference type="PANTHER" id="PTHR24291">
    <property type="entry name" value="CYTOCHROME P450 FAMILY 4"/>
    <property type="match status" value="1"/>
</dbReference>
<evidence type="ECO:0000256" key="5">
    <source>
        <dbReference type="ARBA" id="ARBA00023004"/>
    </source>
</evidence>
<feature type="binding site" description="axial binding residue" evidence="7">
    <location>
        <position position="401"/>
    </location>
    <ligand>
        <name>heme</name>
        <dbReference type="ChEBI" id="CHEBI:30413"/>
    </ligand>
    <ligandPart>
        <name>Fe</name>
        <dbReference type="ChEBI" id="CHEBI:18248"/>
    </ligandPart>
</feature>
<evidence type="ECO:0000256" key="1">
    <source>
        <dbReference type="ARBA" id="ARBA00010617"/>
    </source>
</evidence>
<dbReference type="Gene3D" id="1.10.630.10">
    <property type="entry name" value="Cytochrome P450"/>
    <property type="match status" value="1"/>
</dbReference>
<comment type="caution">
    <text evidence="9">The sequence shown here is derived from an EMBL/GenBank/DDBJ whole genome shotgun (WGS) entry which is preliminary data.</text>
</comment>
<comment type="similarity">
    <text evidence="1 8">Belongs to the cytochrome P450 family.</text>
</comment>
<evidence type="ECO:0000256" key="4">
    <source>
        <dbReference type="ARBA" id="ARBA00023002"/>
    </source>
</evidence>
<dbReference type="GO" id="GO:0016705">
    <property type="term" value="F:oxidoreductase activity, acting on paired donors, with incorporation or reduction of molecular oxygen"/>
    <property type="evidence" value="ECO:0007669"/>
    <property type="project" value="InterPro"/>
</dbReference>
<dbReference type="Pfam" id="PF00067">
    <property type="entry name" value="p450"/>
    <property type="match status" value="1"/>
</dbReference>
<gene>
    <name evidence="9" type="ORF">EV192_117171</name>
</gene>
<dbReference type="PRINTS" id="PR00465">
    <property type="entry name" value="EP450IV"/>
</dbReference>
<dbReference type="InterPro" id="IPR017972">
    <property type="entry name" value="Cyt_P450_CS"/>
</dbReference>
<dbReference type="PRINTS" id="PR00385">
    <property type="entry name" value="P450"/>
</dbReference>
<dbReference type="EMBL" id="SLWS01000017">
    <property type="protein sequence ID" value="TCO47431.1"/>
    <property type="molecule type" value="Genomic_DNA"/>
</dbReference>
<proteinExistence type="inferred from homology"/>
<dbReference type="CDD" id="cd20620">
    <property type="entry name" value="CYP132-like"/>
    <property type="match status" value="1"/>
</dbReference>
<evidence type="ECO:0000256" key="8">
    <source>
        <dbReference type="RuleBase" id="RU000461"/>
    </source>
</evidence>
<dbReference type="PANTHER" id="PTHR24291:SF50">
    <property type="entry name" value="BIFUNCTIONAL ALBAFLAVENONE MONOOXYGENASE_TERPENE SYNTHASE"/>
    <property type="match status" value="1"/>
</dbReference>
<dbReference type="GO" id="GO:0020037">
    <property type="term" value="F:heme binding"/>
    <property type="evidence" value="ECO:0007669"/>
    <property type="project" value="InterPro"/>
</dbReference>
<keyword evidence="4 8" id="KW-0560">Oxidoreductase</keyword>
<keyword evidence="3 7" id="KW-0479">Metal-binding</keyword>
<evidence type="ECO:0000313" key="10">
    <source>
        <dbReference type="Proteomes" id="UP000295680"/>
    </source>
</evidence>
<evidence type="ECO:0000313" key="9">
    <source>
        <dbReference type="EMBL" id="TCO47431.1"/>
    </source>
</evidence>
<comment type="cofactor">
    <cofactor evidence="7">
        <name>heme</name>
        <dbReference type="ChEBI" id="CHEBI:30413"/>
    </cofactor>
</comment>
<keyword evidence="6 8" id="KW-0503">Monooxygenase</keyword>
<name>A0A4R2IPY4_9PSEU</name>
<evidence type="ECO:0000256" key="6">
    <source>
        <dbReference type="ARBA" id="ARBA00023033"/>
    </source>
</evidence>
<accession>A0A4R2IPY4</accession>
<evidence type="ECO:0000256" key="7">
    <source>
        <dbReference type="PIRSR" id="PIRSR602403-1"/>
    </source>
</evidence>
<dbReference type="AlphaFoldDB" id="A0A4R2IPY4"/>
<evidence type="ECO:0000256" key="3">
    <source>
        <dbReference type="ARBA" id="ARBA00022723"/>
    </source>
</evidence>
<protein>
    <submittedName>
        <fullName evidence="9">Cytochrome P450</fullName>
    </submittedName>
</protein>
<dbReference type="InterPro" id="IPR001128">
    <property type="entry name" value="Cyt_P450"/>
</dbReference>
<keyword evidence="2 7" id="KW-0349">Heme</keyword>
<evidence type="ECO:0000256" key="2">
    <source>
        <dbReference type="ARBA" id="ARBA00022617"/>
    </source>
</evidence>
<dbReference type="RefSeq" id="WP_132125717.1">
    <property type="nucleotide sequence ID" value="NZ_SLWS01000017.1"/>
</dbReference>
<dbReference type="PROSITE" id="PS00086">
    <property type="entry name" value="CYTOCHROME_P450"/>
    <property type="match status" value="1"/>
</dbReference>
<dbReference type="InterPro" id="IPR002403">
    <property type="entry name" value="Cyt_P450_E_grp-IV"/>
</dbReference>
<reference evidence="9 10" key="1">
    <citation type="submission" date="2019-03" db="EMBL/GenBank/DDBJ databases">
        <title>Genomic Encyclopedia of Type Strains, Phase IV (KMG-IV): sequencing the most valuable type-strain genomes for metagenomic binning, comparative biology and taxonomic classification.</title>
        <authorList>
            <person name="Goeker M."/>
        </authorList>
    </citation>
    <scope>NUCLEOTIDE SEQUENCE [LARGE SCALE GENOMIC DNA]</scope>
    <source>
        <strain evidence="9 10">DSM 45934</strain>
    </source>
</reference>
<sequence length="456" mass="50826">MTIVDVPVVGQVPPGVPRLAALGMLAKMIRDRLSVMTSVAARYGDAVRLPLGPKTLYFFNHPDHAKHVLVENHANYQKGIGLVHAKRAMGDGLLTSEGELWREQRRTIQPVLAPRRISAQADAIAEEAAAMVRRLAAHAGSGPVDVRQEMTDLTLGVLGRTLIDADLGAFSSIGESFEAVQDQAMFEMMSLSAVPSWLPLPKAVRFRRARKDLQRIVDQLVDDRKARGLSGHDIVSRLIDSTSQEPDRRVARRRIRDELVTLLLAGHETTASTLSWTFYLLDKHPEAWERVRAEAVRVLGDRLPTVEDLHSMPYLSMVLDEAIRLYPPVWILPRIAVEEDTVGGYHVPAGADVLICPYTLHRHPEFWDSPDRFDPERFDRARSAGRPRYAYVPFGAGPRFCIGNNLGMMEAAFVVALVARDLRLRVVPGYEVVPEPMLTVRVRGGLPMTVHPVNRP</sequence>